<sequence length="38" mass="4134">MIGNAVPVKLAEYVANAILDYVSTSNIIKVQQLSLPIF</sequence>
<reference evidence="1 2" key="1">
    <citation type="submission" date="2013-01" db="EMBL/GenBank/DDBJ databases">
        <authorList>
            <person name="Bench S."/>
        </authorList>
    </citation>
    <scope>NUCLEOTIDE SEQUENCE [LARGE SCALE GENOMIC DNA]</scope>
    <source>
        <strain evidence="1 2">WH 8502</strain>
    </source>
</reference>
<comment type="caution">
    <text evidence="1">The sequence shown here is derived from an EMBL/GenBank/DDBJ whole genome shotgun (WGS) entry which is preliminary data.</text>
</comment>
<dbReference type="AlphaFoldDB" id="T2ICB2"/>
<evidence type="ECO:0000313" key="2">
    <source>
        <dbReference type="Proteomes" id="UP000018348"/>
    </source>
</evidence>
<accession>T2ICB2</accession>
<dbReference type="Proteomes" id="UP000018348">
    <property type="component" value="Unassembled WGS sequence"/>
</dbReference>
<keyword evidence="1" id="KW-0489">Methyltransferase</keyword>
<dbReference type="GO" id="GO:0032259">
    <property type="term" value="P:methylation"/>
    <property type="evidence" value="ECO:0007669"/>
    <property type="project" value="UniProtKB-KW"/>
</dbReference>
<name>T2ICB2_CROWT</name>
<reference evidence="1 2" key="2">
    <citation type="submission" date="2013-09" db="EMBL/GenBank/DDBJ databases">
        <title>Whole genome comparison of six Crocosphaera watsonii strains with differing phenotypes.</title>
        <authorList>
            <person name="Bench S.R."/>
            <person name="Heller P."/>
            <person name="Frank I."/>
            <person name="Arciniega M."/>
            <person name="Shilova I.N."/>
            <person name="Zehr J.P."/>
        </authorList>
    </citation>
    <scope>NUCLEOTIDE SEQUENCE [LARGE SCALE GENOMIC DNA]</scope>
    <source>
        <strain evidence="1 2">WH 8502</strain>
    </source>
</reference>
<dbReference type="EMBL" id="CAQK01000341">
    <property type="protein sequence ID" value="CCQ50728.1"/>
    <property type="molecule type" value="Genomic_DNA"/>
</dbReference>
<dbReference type="GO" id="GO:0003886">
    <property type="term" value="F:DNA (cytosine-5-)-methyltransferase activity"/>
    <property type="evidence" value="ECO:0007669"/>
    <property type="project" value="UniProtKB-EC"/>
</dbReference>
<evidence type="ECO:0000313" key="1">
    <source>
        <dbReference type="EMBL" id="CCQ50728.1"/>
    </source>
</evidence>
<organism evidence="1 2">
    <name type="scientific">Crocosphaera watsonii WH 8502</name>
    <dbReference type="NCBI Taxonomy" id="423474"/>
    <lineage>
        <taxon>Bacteria</taxon>
        <taxon>Bacillati</taxon>
        <taxon>Cyanobacteriota</taxon>
        <taxon>Cyanophyceae</taxon>
        <taxon>Oscillatoriophycideae</taxon>
        <taxon>Chroococcales</taxon>
        <taxon>Aphanothecaceae</taxon>
        <taxon>Crocosphaera</taxon>
    </lineage>
</organism>
<proteinExistence type="predicted"/>
<dbReference type="EC" id="2.1.1.37" evidence="1"/>
<protein>
    <submittedName>
        <fullName evidence="1">Modification methylase HindV</fullName>
        <ecNumber evidence="1">2.1.1.37</ecNumber>
    </submittedName>
</protein>
<keyword evidence="1" id="KW-0808">Transferase</keyword>
<gene>
    <name evidence="1" type="ORF">CWATWH8502_587</name>
</gene>